<evidence type="ECO:0000256" key="3">
    <source>
        <dbReference type="SAM" id="Phobius"/>
    </source>
</evidence>
<accession>A0A396SDW3</accession>
<evidence type="ECO:0000313" key="6">
    <source>
        <dbReference type="Proteomes" id="UP000265745"/>
    </source>
</evidence>
<feature type="coiled-coil region" evidence="2">
    <location>
        <begin position="156"/>
        <end position="183"/>
    </location>
</feature>
<dbReference type="AlphaFoldDB" id="A0A396SDW3"/>
<feature type="coiled-coil region" evidence="2">
    <location>
        <begin position="97"/>
        <end position="124"/>
    </location>
</feature>
<dbReference type="OrthoDB" id="8019720at2"/>
<keyword evidence="3" id="KW-1133">Transmembrane helix</keyword>
<dbReference type="InterPro" id="IPR010090">
    <property type="entry name" value="Phage_tape_meas"/>
</dbReference>
<feature type="transmembrane region" description="Helical" evidence="3">
    <location>
        <begin position="573"/>
        <end position="595"/>
    </location>
</feature>
<proteinExistence type="predicted"/>
<feature type="transmembrane region" description="Helical" evidence="3">
    <location>
        <begin position="607"/>
        <end position="626"/>
    </location>
</feature>
<dbReference type="PANTHER" id="PTHR37813">
    <property type="entry name" value="FELS-2 PROPHAGE PROTEIN"/>
    <property type="match status" value="1"/>
</dbReference>
<dbReference type="EMBL" id="QJSA01000005">
    <property type="protein sequence ID" value="RHW21705.1"/>
    <property type="molecule type" value="Genomic_DNA"/>
</dbReference>
<keyword evidence="2" id="KW-0175">Coiled coil</keyword>
<comment type="caution">
    <text evidence="5">The sequence shown here is derived from an EMBL/GenBank/DDBJ whole genome shotgun (WGS) entry which is preliminary data.</text>
</comment>
<evidence type="ECO:0000256" key="2">
    <source>
        <dbReference type="SAM" id="Coils"/>
    </source>
</evidence>
<dbReference type="Pfam" id="PF10145">
    <property type="entry name" value="PhageMin_Tail"/>
    <property type="match status" value="1"/>
</dbReference>
<keyword evidence="6" id="KW-1185">Reference proteome</keyword>
<evidence type="ECO:0000313" key="5">
    <source>
        <dbReference type="EMBL" id="RHW21705.1"/>
    </source>
</evidence>
<keyword evidence="3" id="KW-0472">Membrane</keyword>
<gene>
    <name evidence="5" type="ORF">C2846_07070</name>
</gene>
<sequence length="923" mass="97397">MARDLKLQVVLQALDRATRPMRSVMGGSIGLANSLKQTRDHLRGLQNQQRDVSSFRSLSTATQRTGAALQASQERVRQLSRELGNTQHPTKALNSEFRRAVREAQGLKSKHQEQQRELQGLRSRLSEAGISTRNLGDHERRLRTDIATANQALGKQEAALRRVTTQQQRLARAREQYQKTQQLAGSMATTGAASIAAGSGMLYAGARFMAPGLDFDASMSKVQSLARLDRHSEEYRALRAQARQLGASTQFTAGQAADAQGFLAMAGFNPNAIMAAMPGMLDLAKAGDSDLAQTADIASNILSGFGLQADKMGNVGDVLVGTFTRSNTNLQMLGETMKYAAPVAAALGQDIETVAAMAGKLGDAGIQGSMGGTALRAIMNRLSAPPKMAANALDALGVSAKDAMGNMRQLPNILEDLYRKTEHMGNAERAGYLKAIAGEEAVSGLTYLMNQAGSGELQGFIATLRQTEGEASNTAKVMADNMRGDLAALGSAWQDLGIQMMETQDGPLRGLVQSVTGIIGKVKAWTEANPELTKNLVMAAGAVAGLMVVFGGLTLVLASLLGPFAMIRYGLTFLGIKGAGLVGIVKGLGGAFMWLGKAVLLLGRALMLNPIGLAITAIAGGAYLIYRNWDKVVPFFKGLWGEIKEGFNGGLVGIAGLIVNFSPVGLFYRAFAAVMGYFGIELPAKFSQFGRQMLGALLSRSWDRVTPFFSGVWREIKAGFSGGLAGIAGLIVNFSPLGLFYRAFAGVMNYFGVDLPAKFTDLGGMLMSGLVNGIREGLGAVKNAITGAGAATIGWFKDTLGIRSPSRVFAALGDDTMAGLQVGLERSQRGPLSAVLDAGKAMAQAGALALGIGGAGQAVAVDSRPALAATQAPIVVQGDTITIQLSTAPGTDLAQLEQMINRVLDQREQQKAVRIRSALYDTN</sequence>
<keyword evidence="1" id="KW-1188">Viral release from host cell</keyword>
<dbReference type="NCBIfam" id="TIGR01760">
    <property type="entry name" value="tape_meas_TP901"/>
    <property type="match status" value="1"/>
</dbReference>
<keyword evidence="3" id="KW-0812">Transmembrane</keyword>
<reference evidence="5 6" key="1">
    <citation type="submission" date="2018-06" db="EMBL/GenBank/DDBJ databases">
        <title>Pseudomonas jilinensis sp. nov., isolated from the production water of Jilin Oilfield in China.</title>
        <authorList>
            <person name="Wang J."/>
        </authorList>
    </citation>
    <scope>NUCLEOTIDE SEQUENCE [LARGE SCALE GENOMIC DNA]</scope>
    <source>
        <strain evidence="5 6">JS15-10A1</strain>
    </source>
</reference>
<dbReference type="PANTHER" id="PTHR37813:SF1">
    <property type="entry name" value="FELS-2 PROPHAGE PROTEIN"/>
    <property type="match status" value="1"/>
</dbReference>
<evidence type="ECO:0000256" key="1">
    <source>
        <dbReference type="ARBA" id="ARBA00022612"/>
    </source>
</evidence>
<organism evidence="5 6">
    <name type="scientific">Pseudomonas jilinensis</name>
    <dbReference type="NCBI Taxonomy" id="2078689"/>
    <lineage>
        <taxon>Bacteria</taxon>
        <taxon>Pseudomonadati</taxon>
        <taxon>Pseudomonadota</taxon>
        <taxon>Gammaproteobacteria</taxon>
        <taxon>Pseudomonadales</taxon>
        <taxon>Pseudomonadaceae</taxon>
        <taxon>Pseudomonas</taxon>
    </lineage>
</organism>
<name>A0A396SDW3_9PSED</name>
<feature type="domain" description="Phage tail tape measure protein" evidence="4">
    <location>
        <begin position="239"/>
        <end position="438"/>
    </location>
</feature>
<feature type="transmembrane region" description="Helical" evidence="3">
    <location>
        <begin position="647"/>
        <end position="668"/>
    </location>
</feature>
<dbReference type="Proteomes" id="UP000265745">
    <property type="component" value="Unassembled WGS sequence"/>
</dbReference>
<evidence type="ECO:0000259" key="4">
    <source>
        <dbReference type="Pfam" id="PF10145"/>
    </source>
</evidence>
<feature type="transmembrane region" description="Helical" evidence="3">
    <location>
        <begin position="536"/>
        <end position="561"/>
    </location>
</feature>
<feature type="transmembrane region" description="Helical" evidence="3">
    <location>
        <begin position="718"/>
        <end position="741"/>
    </location>
</feature>
<dbReference type="RefSeq" id="WP_119701074.1">
    <property type="nucleotide sequence ID" value="NZ_QJSA01000005.1"/>
</dbReference>
<protein>
    <submittedName>
        <fullName evidence="5">Phage tail tape measure protein</fullName>
    </submittedName>
</protein>